<dbReference type="Proteomes" id="UP001152622">
    <property type="component" value="Chromosome 10"/>
</dbReference>
<dbReference type="EMBL" id="JAINUF010000010">
    <property type="protein sequence ID" value="KAJ8348360.1"/>
    <property type="molecule type" value="Genomic_DNA"/>
</dbReference>
<evidence type="ECO:0000256" key="1">
    <source>
        <dbReference type="SAM" id="MobiDB-lite"/>
    </source>
</evidence>
<dbReference type="AlphaFoldDB" id="A0A9Q1IPI8"/>
<keyword evidence="3" id="KW-1185">Reference proteome</keyword>
<organism evidence="2 3">
    <name type="scientific">Synaphobranchus kaupii</name>
    <name type="common">Kaup's arrowtooth eel</name>
    <dbReference type="NCBI Taxonomy" id="118154"/>
    <lineage>
        <taxon>Eukaryota</taxon>
        <taxon>Metazoa</taxon>
        <taxon>Chordata</taxon>
        <taxon>Craniata</taxon>
        <taxon>Vertebrata</taxon>
        <taxon>Euteleostomi</taxon>
        <taxon>Actinopterygii</taxon>
        <taxon>Neopterygii</taxon>
        <taxon>Teleostei</taxon>
        <taxon>Anguilliformes</taxon>
        <taxon>Synaphobranchidae</taxon>
        <taxon>Synaphobranchus</taxon>
    </lineage>
</organism>
<feature type="region of interest" description="Disordered" evidence="1">
    <location>
        <begin position="1"/>
        <end position="26"/>
    </location>
</feature>
<proteinExistence type="predicted"/>
<accession>A0A9Q1IPI8</accession>
<gene>
    <name evidence="2" type="ORF">SKAU_G00269490</name>
</gene>
<sequence length="137" mass="15376">MHRQEIRPAPSARSTPTSPEWAREGGRWGERVATPDTFQVPLHHPVNLSQAVNPTLRAHKYLQGRKPASETAQQVSNPQPPSFWREITSKYPHSSPCHTGKLLHAKLSQATPDPDLERQNPDAHWLPTRCSQGEGQN</sequence>
<feature type="region of interest" description="Disordered" evidence="1">
    <location>
        <begin position="61"/>
        <end position="82"/>
    </location>
</feature>
<protein>
    <submittedName>
        <fullName evidence="2">Uncharacterized protein</fullName>
    </submittedName>
</protein>
<evidence type="ECO:0000313" key="2">
    <source>
        <dbReference type="EMBL" id="KAJ8348360.1"/>
    </source>
</evidence>
<evidence type="ECO:0000313" key="3">
    <source>
        <dbReference type="Proteomes" id="UP001152622"/>
    </source>
</evidence>
<feature type="compositionally biased region" description="Low complexity" evidence="1">
    <location>
        <begin position="7"/>
        <end position="19"/>
    </location>
</feature>
<reference evidence="2" key="1">
    <citation type="journal article" date="2023" name="Science">
        <title>Genome structures resolve the early diversification of teleost fishes.</title>
        <authorList>
            <person name="Parey E."/>
            <person name="Louis A."/>
            <person name="Montfort J."/>
            <person name="Bouchez O."/>
            <person name="Roques C."/>
            <person name="Iampietro C."/>
            <person name="Lluch J."/>
            <person name="Castinel A."/>
            <person name="Donnadieu C."/>
            <person name="Desvignes T."/>
            <person name="Floi Bucao C."/>
            <person name="Jouanno E."/>
            <person name="Wen M."/>
            <person name="Mejri S."/>
            <person name="Dirks R."/>
            <person name="Jansen H."/>
            <person name="Henkel C."/>
            <person name="Chen W.J."/>
            <person name="Zahm M."/>
            <person name="Cabau C."/>
            <person name="Klopp C."/>
            <person name="Thompson A.W."/>
            <person name="Robinson-Rechavi M."/>
            <person name="Braasch I."/>
            <person name="Lecointre G."/>
            <person name="Bobe J."/>
            <person name="Postlethwait J.H."/>
            <person name="Berthelot C."/>
            <person name="Roest Crollius H."/>
            <person name="Guiguen Y."/>
        </authorList>
    </citation>
    <scope>NUCLEOTIDE SEQUENCE</scope>
    <source>
        <strain evidence="2">WJC10195</strain>
    </source>
</reference>
<name>A0A9Q1IPI8_SYNKA</name>
<feature type="region of interest" description="Disordered" evidence="1">
    <location>
        <begin position="107"/>
        <end position="137"/>
    </location>
</feature>
<comment type="caution">
    <text evidence="2">The sequence shown here is derived from an EMBL/GenBank/DDBJ whole genome shotgun (WGS) entry which is preliminary data.</text>
</comment>